<protein>
    <submittedName>
        <fullName evidence="3">HTH_48 domain-containing protein</fullName>
    </submittedName>
</protein>
<feature type="domain" description="Mos1 transposase HTH" evidence="1">
    <location>
        <begin position="17"/>
        <end position="56"/>
    </location>
</feature>
<dbReference type="PANTHER" id="PTHR46060:SF2">
    <property type="entry name" value="HISTONE-LYSINE N-METHYLTRANSFERASE SETMAR"/>
    <property type="match status" value="1"/>
</dbReference>
<accession>A0A1I7WEI6</accession>
<sequence>MSWLGQTSFFSALYVGFVFQQRKSVVEACKSICSVLSEGVVFHSTCKYWFQCFKVGEFDVNDRQRSGTLRTPKTDALKSLLSEKLLQTQCELAEQLGVDQATVSRGLNEMGKIHKLRKWVSHEISEDSIGRRFNSCIPLLAKQRKKNFLWKIVTGDEKCTMYDNSRDTCSWVDPRQPTTSTTKISFYLSGETSRVGCSMNFFNRVVRLLPNATVLNKKGHLLDKEVGRPHVALSSQQTILNLGWEILPHAANSPDLAPSDYHLFRSMQNCLGGQSFRHAAEVRKWIDDFIASKLMSFFMKKSES</sequence>
<dbReference type="SUPFAM" id="SSF46785">
    <property type="entry name" value="Winged helix' DNA-binding domain"/>
    <property type="match status" value="1"/>
</dbReference>
<dbReference type="Pfam" id="PF17906">
    <property type="entry name" value="HTH_48"/>
    <property type="match status" value="1"/>
</dbReference>
<evidence type="ECO:0000313" key="2">
    <source>
        <dbReference type="Proteomes" id="UP000095283"/>
    </source>
</evidence>
<dbReference type="Proteomes" id="UP000095283">
    <property type="component" value="Unplaced"/>
</dbReference>
<dbReference type="InterPro" id="IPR052709">
    <property type="entry name" value="Transposase-MT_Hybrid"/>
</dbReference>
<dbReference type="WBParaSite" id="Hba_03368">
    <property type="protein sequence ID" value="Hba_03368"/>
    <property type="gene ID" value="Hba_03368"/>
</dbReference>
<dbReference type="Gene3D" id="1.10.10.10">
    <property type="entry name" value="Winged helix-like DNA-binding domain superfamily/Winged helix DNA-binding domain"/>
    <property type="match status" value="1"/>
</dbReference>
<dbReference type="InterPro" id="IPR041426">
    <property type="entry name" value="Mos1_HTH"/>
</dbReference>
<proteinExistence type="predicted"/>
<dbReference type="GO" id="GO:0003676">
    <property type="term" value="F:nucleic acid binding"/>
    <property type="evidence" value="ECO:0007669"/>
    <property type="project" value="InterPro"/>
</dbReference>
<dbReference type="AlphaFoldDB" id="A0A1I7WEI6"/>
<dbReference type="InterPro" id="IPR036397">
    <property type="entry name" value="RNaseH_sf"/>
</dbReference>
<dbReference type="Gene3D" id="3.30.420.10">
    <property type="entry name" value="Ribonuclease H-like superfamily/Ribonuclease H"/>
    <property type="match status" value="1"/>
</dbReference>
<evidence type="ECO:0000313" key="3">
    <source>
        <dbReference type="WBParaSite" id="Hba_03368"/>
    </source>
</evidence>
<dbReference type="Gene3D" id="1.10.10.1450">
    <property type="match status" value="1"/>
</dbReference>
<name>A0A1I7WEI6_HETBA</name>
<organism evidence="2 3">
    <name type="scientific">Heterorhabditis bacteriophora</name>
    <name type="common">Entomopathogenic nematode worm</name>
    <dbReference type="NCBI Taxonomy" id="37862"/>
    <lineage>
        <taxon>Eukaryota</taxon>
        <taxon>Metazoa</taxon>
        <taxon>Ecdysozoa</taxon>
        <taxon>Nematoda</taxon>
        <taxon>Chromadorea</taxon>
        <taxon>Rhabditida</taxon>
        <taxon>Rhabditina</taxon>
        <taxon>Rhabditomorpha</taxon>
        <taxon>Strongyloidea</taxon>
        <taxon>Heterorhabditidae</taxon>
        <taxon>Heterorhabditis</taxon>
    </lineage>
</organism>
<dbReference type="PANTHER" id="PTHR46060">
    <property type="entry name" value="MARINER MOS1 TRANSPOSASE-LIKE PROTEIN"/>
    <property type="match status" value="1"/>
</dbReference>
<dbReference type="InterPro" id="IPR036390">
    <property type="entry name" value="WH_DNA-bd_sf"/>
</dbReference>
<dbReference type="InterPro" id="IPR036388">
    <property type="entry name" value="WH-like_DNA-bd_sf"/>
</dbReference>
<evidence type="ECO:0000259" key="1">
    <source>
        <dbReference type="Pfam" id="PF17906"/>
    </source>
</evidence>
<reference evidence="3" key="1">
    <citation type="submission" date="2016-11" db="UniProtKB">
        <authorList>
            <consortium name="WormBaseParasite"/>
        </authorList>
    </citation>
    <scope>IDENTIFICATION</scope>
</reference>
<keyword evidence="2" id="KW-1185">Reference proteome</keyword>